<dbReference type="Gene3D" id="3.30.70.270">
    <property type="match status" value="1"/>
</dbReference>
<dbReference type="AlphaFoldDB" id="A0A1G6JWR7"/>
<dbReference type="InterPro" id="IPR052155">
    <property type="entry name" value="Biofilm_reg_signaling"/>
</dbReference>
<feature type="transmembrane region" description="Helical" evidence="6">
    <location>
        <begin position="155"/>
        <end position="174"/>
    </location>
</feature>
<protein>
    <submittedName>
        <fullName evidence="9">Diguanylate cyclase (GGDEF) domain-containing protein</fullName>
    </submittedName>
</protein>
<dbReference type="Pfam" id="PF00563">
    <property type="entry name" value="EAL"/>
    <property type="match status" value="1"/>
</dbReference>
<dbReference type="PANTHER" id="PTHR44757:SF2">
    <property type="entry name" value="BIOFILM ARCHITECTURE MAINTENANCE PROTEIN MBAA"/>
    <property type="match status" value="1"/>
</dbReference>
<dbReference type="InterPro" id="IPR029787">
    <property type="entry name" value="Nucleotide_cyclase"/>
</dbReference>
<keyword evidence="3 6" id="KW-0812">Transmembrane</keyword>
<keyword evidence="4 6" id="KW-1133">Transmembrane helix</keyword>
<feature type="transmembrane region" description="Helical" evidence="6">
    <location>
        <begin position="115"/>
        <end position="135"/>
    </location>
</feature>
<dbReference type="Proteomes" id="UP000199416">
    <property type="component" value="Unassembled WGS sequence"/>
</dbReference>
<evidence type="ECO:0000313" key="10">
    <source>
        <dbReference type="Proteomes" id="UP000199416"/>
    </source>
</evidence>
<feature type="domain" description="EAL" evidence="7">
    <location>
        <begin position="520"/>
        <end position="774"/>
    </location>
</feature>
<dbReference type="PANTHER" id="PTHR44757">
    <property type="entry name" value="DIGUANYLATE CYCLASE DGCP"/>
    <property type="match status" value="1"/>
</dbReference>
<evidence type="ECO:0000256" key="4">
    <source>
        <dbReference type="ARBA" id="ARBA00022989"/>
    </source>
</evidence>
<evidence type="ECO:0000259" key="7">
    <source>
        <dbReference type="PROSITE" id="PS50883"/>
    </source>
</evidence>
<feature type="transmembrane region" description="Helical" evidence="6">
    <location>
        <begin position="296"/>
        <end position="314"/>
    </location>
</feature>
<evidence type="ECO:0000256" key="6">
    <source>
        <dbReference type="SAM" id="Phobius"/>
    </source>
</evidence>
<keyword evidence="2" id="KW-1003">Cell membrane</keyword>
<feature type="transmembrane region" description="Helical" evidence="6">
    <location>
        <begin position="270"/>
        <end position="290"/>
    </location>
</feature>
<dbReference type="EMBL" id="FMZF01000001">
    <property type="protein sequence ID" value="SDC23071.1"/>
    <property type="molecule type" value="Genomic_DNA"/>
</dbReference>
<accession>A0A1G6JWR7</accession>
<dbReference type="Pfam" id="PF00990">
    <property type="entry name" value="GGDEF"/>
    <property type="match status" value="1"/>
</dbReference>
<dbReference type="InterPro" id="IPR000160">
    <property type="entry name" value="GGDEF_dom"/>
</dbReference>
<dbReference type="InterPro" id="IPR001633">
    <property type="entry name" value="EAL_dom"/>
</dbReference>
<dbReference type="SUPFAM" id="SSF141868">
    <property type="entry name" value="EAL domain-like"/>
    <property type="match status" value="1"/>
</dbReference>
<name>A0A1G6JWR7_9ACTN</name>
<dbReference type="Gene3D" id="3.20.20.450">
    <property type="entry name" value="EAL domain"/>
    <property type="match status" value="1"/>
</dbReference>
<proteinExistence type="predicted"/>
<sequence>MRRWRGPLIVSVAYLGFWLGLDAVASVFQARQEVSLWYPPTGLSFALLLVFGLRYAPLLLLTDPLHGLVVSGPDVSWVSIGLSAVVSTVVYTTAAWLLLRRLRIDPRLPGQRDAVWLLALAAVAGPFVVAVVQVLQYTVVGLLTWGELFRGVLGFWSGRATGVGVLTPALLVASRAVPALWRDRPPLPGPPRDGPGHERPVWPGRLRPRWAGRLAARVVDERLEIAGQAALLLATLYLAYGEPAVGGLDLAYLVYVPLIWIAVRGGLPRVVFAVLVANAVAVALVGRDVVDSPLRLQLGLVTLTLAGLMLGALVTGRQASVAAAEHAAVHDSLTGLANRVLLMDRLEAAAHRAERSPDSRFAVLYCDLDGFKGVNDQLGHDAGDELLVAVARRLEGAVRPGDLVSRLGGDELAVLLDGVTGVEEAAGVAERLLAALAEPCALDGREVVVTGSVGVAVADAEGLARPRLREGRGGPAGPDGDGHAEEVLRAADMALQRAKATGGNRYEVFNEPLRRQTRDRLGLRAALRHAVGAGAVTVAYQPIVRVADGRLAAVEALARWRDPERGEVPAAEFIPAAEETGLIHELGVQVLEQACGQAARWRRVFGPAATPRVAVNVSTRQLLLADFAPRVLGLLDRLGLPADALELEMTESCAVEPGARAALERFTAAGVTLAVDDFGTGYSSFAALRERTPQAFKLDRSFVARLPDDRPTDAIVSAVLALAGHLGATVTAEGVETEEQLRRLRELGCPQVQGFLLGGPASAERIERDWLSGPR</sequence>
<evidence type="ECO:0000256" key="2">
    <source>
        <dbReference type="ARBA" id="ARBA00022475"/>
    </source>
</evidence>
<evidence type="ECO:0000256" key="3">
    <source>
        <dbReference type="ARBA" id="ARBA00022692"/>
    </source>
</evidence>
<dbReference type="InterPro" id="IPR007895">
    <property type="entry name" value="MASE1"/>
</dbReference>
<dbReference type="SMART" id="SM00052">
    <property type="entry name" value="EAL"/>
    <property type="match status" value="1"/>
</dbReference>
<reference evidence="10" key="1">
    <citation type="submission" date="2016-10" db="EMBL/GenBank/DDBJ databases">
        <authorList>
            <person name="Varghese N."/>
            <person name="Submissions S."/>
        </authorList>
    </citation>
    <scope>NUCLEOTIDE SEQUENCE [LARGE SCALE GENOMIC DNA]</scope>
    <source>
        <strain evidence="10">DSM 45421</strain>
    </source>
</reference>
<feature type="domain" description="GGDEF" evidence="8">
    <location>
        <begin position="359"/>
        <end position="511"/>
    </location>
</feature>
<comment type="subcellular location">
    <subcellularLocation>
        <location evidence="1">Cell membrane</location>
        <topology evidence="1">Multi-pass membrane protein</topology>
    </subcellularLocation>
</comment>
<dbReference type="InterPro" id="IPR043128">
    <property type="entry name" value="Rev_trsase/Diguanyl_cyclase"/>
</dbReference>
<dbReference type="PROSITE" id="PS50883">
    <property type="entry name" value="EAL"/>
    <property type="match status" value="1"/>
</dbReference>
<feature type="transmembrane region" description="Helical" evidence="6">
    <location>
        <begin position="6"/>
        <end position="24"/>
    </location>
</feature>
<dbReference type="STRING" id="1190417.SAMN05660690_1006"/>
<dbReference type="PROSITE" id="PS50887">
    <property type="entry name" value="GGDEF"/>
    <property type="match status" value="1"/>
</dbReference>
<organism evidence="9 10">
    <name type="scientific">Geodermatophilus telluris</name>
    <dbReference type="NCBI Taxonomy" id="1190417"/>
    <lineage>
        <taxon>Bacteria</taxon>
        <taxon>Bacillati</taxon>
        <taxon>Actinomycetota</taxon>
        <taxon>Actinomycetes</taxon>
        <taxon>Geodermatophilales</taxon>
        <taxon>Geodermatophilaceae</taxon>
        <taxon>Geodermatophilus</taxon>
    </lineage>
</organism>
<evidence type="ECO:0000313" key="9">
    <source>
        <dbReference type="EMBL" id="SDC23071.1"/>
    </source>
</evidence>
<evidence type="ECO:0000256" key="1">
    <source>
        <dbReference type="ARBA" id="ARBA00004651"/>
    </source>
</evidence>
<feature type="transmembrane region" description="Helical" evidence="6">
    <location>
        <begin position="223"/>
        <end position="240"/>
    </location>
</feature>
<gene>
    <name evidence="9" type="ORF">SAMN05660690_1006</name>
</gene>
<dbReference type="OrthoDB" id="9759607at2"/>
<dbReference type="NCBIfam" id="TIGR00254">
    <property type="entry name" value="GGDEF"/>
    <property type="match status" value="1"/>
</dbReference>
<dbReference type="GO" id="GO:0005886">
    <property type="term" value="C:plasma membrane"/>
    <property type="evidence" value="ECO:0007669"/>
    <property type="project" value="UniProtKB-SubCell"/>
</dbReference>
<keyword evidence="5 6" id="KW-0472">Membrane</keyword>
<dbReference type="CDD" id="cd01949">
    <property type="entry name" value="GGDEF"/>
    <property type="match status" value="1"/>
</dbReference>
<feature type="transmembrane region" description="Helical" evidence="6">
    <location>
        <begin position="36"/>
        <end position="56"/>
    </location>
</feature>
<dbReference type="InterPro" id="IPR035919">
    <property type="entry name" value="EAL_sf"/>
</dbReference>
<dbReference type="CDD" id="cd01948">
    <property type="entry name" value="EAL"/>
    <property type="match status" value="1"/>
</dbReference>
<keyword evidence="10" id="KW-1185">Reference proteome</keyword>
<dbReference type="RefSeq" id="WP_091363640.1">
    <property type="nucleotide sequence ID" value="NZ_FMZF01000001.1"/>
</dbReference>
<dbReference type="SUPFAM" id="SSF55073">
    <property type="entry name" value="Nucleotide cyclase"/>
    <property type="match status" value="1"/>
</dbReference>
<evidence type="ECO:0000259" key="8">
    <source>
        <dbReference type="PROSITE" id="PS50887"/>
    </source>
</evidence>
<feature type="transmembrane region" description="Helical" evidence="6">
    <location>
        <begin position="76"/>
        <end position="99"/>
    </location>
</feature>
<dbReference type="SMART" id="SM00267">
    <property type="entry name" value="GGDEF"/>
    <property type="match status" value="1"/>
</dbReference>
<evidence type="ECO:0000256" key="5">
    <source>
        <dbReference type="ARBA" id="ARBA00023136"/>
    </source>
</evidence>
<dbReference type="Pfam" id="PF05231">
    <property type="entry name" value="MASE1"/>
    <property type="match status" value="1"/>
</dbReference>